<accession>X1VVB8</accession>
<evidence type="ECO:0000313" key="1">
    <source>
        <dbReference type="EMBL" id="GAJ14450.1"/>
    </source>
</evidence>
<proteinExistence type="predicted"/>
<reference evidence="1" key="1">
    <citation type="journal article" date="2014" name="Front. Microbiol.">
        <title>High frequency of phylogenetically diverse reductive dehalogenase-homologous genes in deep subseafloor sedimentary metagenomes.</title>
        <authorList>
            <person name="Kawai M."/>
            <person name="Futagami T."/>
            <person name="Toyoda A."/>
            <person name="Takaki Y."/>
            <person name="Nishi S."/>
            <person name="Hori S."/>
            <person name="Arai W."/>
            <person name="Tsubouchi T."/>
            <person name="Morono Y."/>
            <person name="Uchiyama I."/>
            <person name="Ito T."/>
            <person name="Fujiyama A."/>
            <person name="Inagaki F."/>
            <person name="Takami H."/>
        </authorList>
    </citation>
    <scope>NUCLEOTIDE SEQUENCE</scope>
    <source>
        <strain evidence="1">Expedition CK06-06</strain>
    </source>
</reference>
<protein>
    <submittedName>
        <fullName evidence="1">Uncharacterized protein</fullName>
    </submittedName>
</protein>
<dbReference type="AlphaFoldDB" id="X1VVB8"/>
<sequence length="122" mass="12844">MIEQGLATTSQPIGIGKVTGFEGEELVKLVVGETSISGELNRADNGFFKHPEDEDQLLRSVLIDEKRNVVNSPELLKALDVLVDGLVLIGLAGLGTDFGENGGSCDPAVTFDLNFGDGSALK</sequence>
<feature type="non-terminal residue" evidence="1">
    <location>
        <position position="122"/>
    </location>
</feature>
<name>X1VVB8_9ZZZZ</name>
<comment type="caution">
    <text evidence="1">The sequence shown here is derived from an EMBL/GenBank/DDBJ whole genome shotgun (WGS) entry which is preliminary data.</text>
</comment>
<gene>
    <name evidence="1" type="ORF">S12H4_44289</name>
</gene>
<organism evidence="1">
    <name type="scientific">marine sediment metagenome</name>
    <dbReference type="NCBI Taxonomy" id="412755"/>
    <lineage>
        <taxon>unclassified sequences</taxon>
        <taxon>metagenomes</taxon>
        <taxon>ecological metagenomes</taxon>
    </lineage>
</organism>
<dbReference type="EMBL" id="BARW01027277">
    <property type="protein sequence ID" value="GAJ14450.1"/>
    <property type="molecule type" value="Genomic_DNA"/>
</dbReference>